<keyword evidence="3" id="KW-1185">Reference proteome</keyword>
<dbReference type="OrthoDB" id="550575at2759"/>
<evidence type="ECO:0000313" key="3">
    <source>
        <dbReference type="Proteomes" id="UP000325081"/>
    </source>
</evidence>
<gene>
    <name evidence="2" type="ORF">STAS_27207</name>
</gene>
<dbReference type="AlphaFoldDB" id="A0A5A7QXW4"/>
<proteinExistence type="predicted"/>
<feature type="compositionally biased region" description="Basic and acidic residues" evidence="1">
    <location>
        <begin position="10"/>
        <end position="19"/>
    </location>
</feature>
<comment type="caution">
    <text evidence="2">The sequence shown here is derived from an EMBL/GenBank/DDBJ whole genome shotgun (WGS) entry which is preliminary data.</text>
</comment>
<evidence type="ECO:0000256" key="1">
    <source>
        <dbReference type="SAM" id="MobiDB-lite"/>
    </source>
</evidence>
<reference evidence="3" key="1">
    <citation type="journal article" date="2019" name="Curr. Biol.">
        <title>Genome Sequence of Striga asiatica Provides Insight into the Evolution of Plant Parasitism.</title>
        <authorList>
            <person name="Yoshida S."/>
            <person name="Kim S."/>
            <person name="Wafula E.K."/>
            <person name="Tanskanen J."/>
            <person name="Kim Y.M."/>
            <person name="Honaas L."/>
            <person name="Yang Z."/>
            <person name="Spallek T."/>
            <person name="Conn C.E."/>
            <person name="Ichihashi Y."/>
            <person name="Cheong K."/>
            <person name="Cui S."/>
            <person name="Der J.P."/>
            <person name="Gundlach H."/>
            <person name="Jiao Y."/>
            <person name="Hori C."/>
            <person name="Ishida J.K."/>
            <person name="Kasahara H."/>
            <person name="Kiba T."/>
            <person name="Kim M.S."/>
            <person name="Koo N."/>
            <person name="Laohavisit A."/>
            <person name="Lee Y.H."/>
            <person name="Lumba S."/>
            <person name="McCourt P."/>
            <person name="Mortimer J.C."/>
            <person name="Mutuku J.M."/>
            <person name="Nomura T."/>
            <person name="Sasaki-Sekimoto Y."/>
            <person name="Seto Y."/>
            <person name="Wang Y."/>
            <person name="Wakatake T."/>
            <person name="Sakakibara H."/>
            <person name="Demura T."/>
            <person name="Yamaguchi S."/>
            <person name="Yoneyama K."/>
            <person name="Manabe R.I."/>
            <person name="Nelson D.C."/>
            <person name="Schulman A.H."/>
            <person name="Timko M.P."/>
            <person name="dePamphilis C.W."/>
            <person name="Choi D."/>
            <person name="Shirasu K."/>
        </authorList>
    </citation>
    <scope>NUCLEOTIDE SEQUENCE [LARGE SCALE GENOMIC DNA]</scope>
    <source>
        <strain evidence="3">cv. UVA1</strain>
    </source>
</reference>
<dbReference type="Proteomes" id="UP000325081">
    <property type="component" value="Unassembled WGS sequence"/>
</dbReference>
<protein>
    <submittedName>
        <fullName evidence="2">F-box/RNI-like superfamily protein</fullName>
    </submittedName>
</protein>
<organism evidence="2 3">
    <name type="scientific">Striga asiatica</name>
    <name type="common">Asiatic witchweed</name>
    <name type="synonym">Buchnera asiatica</name>
    <dbReference type="NCBI Taxonomy" id="4170"/>
    <lineage>
        <taxon>Eukaryota</taxon>
        <taxon>Viridiplantae</taxon>
        <taxon>Streptophyta</taxon>
        <taxon>Embryophyta</taxon>
        <taxon>Tracheophyta</taxon>
        <taxon>Spermatophyta</taxon>
        <taxon>Magnoliopsida</taxon>
        <taxon>eudicotyledons</taxon>
        <taxon>Gunneridae</taxon>
        <taxon>Pentapetalae</taxon>
        <taxon>asterids</taxon>
        <taxon>lamiids</taxon>
        <taxon>Lamiales</taxon>
        <taxon>Orobanchaceae</taxon>
        <taxon>Buchnereae</taxon>
        <taxon>Striga</taxon>
    </lineage>
</organism>
<evidence type="ECO:0000313" key="2">
    <source>
        <dbReference type="EMBL" id="GER49939.1"/>
    </source>
</evidence>
<sequence>MGELGQSASDVKENRESLRFKNKKAVNHAKTEPTSKALGLTDANLVSDKISLLSNEILLNILSKLSNLRGMSIFLSPNGRLVRSIKLLDWDFLISDVGLIILAQGCKRLLKLELMSNA</sequence>
<feature type="region of interest" description="Disordered" evidence="1">
    <location>
        <begin position="1"/>
        <end position="32"/>
    </location>
</feature>
<accession>A0A5A7QXW4</accession>
<name>A0A5A7QXW4_STRAF</name>
<dbReference type="EMBL" id="BKCP01008959">
    <property type="protein sequence ID" value="GER49939.1"/>
    <property type="molecule type" value="Genomic_DNA"/>
</dbReference>